<gene>
    <name evidence="2" type="ORF">NYR54_15705</name>
</gene>
<comment type="caution">
    <text evidence="2">The sequence shown here is derived from an EMBL/GenBank/DDBJ whole genome shotgun (WGS) entry which is preliminary data.</text>
</comment>
<dbReference type="AlphaFoldDB" id="A0A9X3B7G8"/>
<accession>A0A9X3B7G8</accession>
<proteinExistence type="predicted"/>
<dbReference type="RefSeq" id="WP_261516649.1">
    <property type="nucleotide sequence ID" value="NZ_JAODNV010000018.1"/>
</dbReference>
<keyword evidence="1" id="KW-0732">Signal</keyword>
<evidence type="ECO:0008006" key="4">
    <source>
        <dbReference type="Google" id="ProtNLM"/>
    </source>
</evidence>
<evidence type="ECO:0000256" key="1">
    <source>
        <dbReference type="SAM" id="SignalP"/>
    </source>
</evidence>
<name>A0A9X3B7G8_9HYPH</name>
<protein>
    <recommendedName>
        <fullName evidence="4">Secreted protein</fullName>
    </recommendedName>
</protein>
<evidence type="ECO:0000313" key="3">
    <source>
        <dbReference type="Proteomes" id="UP001149009"/>
    </source>
</evidence>
<sequence length="107" mass="11995">MRSLTVWALAGTVLALSAGASAAQGRPDARTMTCGQARALVQQSGAVVLTTGRYTYDRYVASERHCAFAETIERAWIATRDTPSCFVGYVCVPERPLEDRWWWMRRH</sequence>
<reference evidence="2" key="1">
    <citation type="submission" date="2022-08" db="EMBL/GenBank/DDBJ databases">
        <title>Chelativorans sichuanense sp. nov., a paraffin oil-degrading bacterium isolated from a mixture of oil-based drill cuttings and paddy soil.</title>
        <authorList>
            <person name="Yu J."/>
            <person name="Liu H."/>
            <person name="Chen Q."/>
        </authorList>
    </citation>
    <scope>NUCLEOTIDE SEQUENCE</scope>
    <source>
        <strain evidence="2">SCAU 2101</strain>
    </source>
</reference>
<dbReference type="Proteomes" id="UP001149009">
    <property type="component" value="Unassembled WGS sequence"/>
</dbReference>
<dbReference type="EMBL" id="JAODNV010000018">
    <property type="protein sequence ID" value="MCT8991718.1"/>
    <property type="molecule type" value="Genomic_DNA"/>
</dbReference>
<feature type="signal peptide" evidence="1">
    <location>
        <begin position="1"/>
        <end position="22"/>
    </location>
</feature>
<evidence type="ECO:0000313" key="2">
    <source>
        <dbReference type="EMBL" id="MCT8991718.1"/>
    </source>
</evidence>
<feature type="chain" id="PRO_5040912821" description="Secreted protein" evidence="1">
    <location>
        <begin position="23"/>
        <end position="107"/>
    </location>
</feature>
<keyword evidence="3" id="KW-1185">Reference proteome</keyword>
<organism evidence="2 3">
    <name type="scientific">Chelativorans petroleitrophicus</name>
    <dbReference type="NCBI Taxonomy" id="2975484"/>
    <lineage>
        <taxon>Bacteria</taxon>
        <taxon>Pseudomonadati</taxon>
        <taxon>Pseudomonadota</taxon>
        <taxon>Alphaproteobacteria</taxon>
        <taxon>Hyphomicrobiales</taxon>
        <taxon>Phyllobacteriaceae</taxon>
        <taxon>Chelativorans</taxon>
    </lineage>
</organism>